<evidence type="ECO:0000256" key="2">
    <source>
        <dbReference type="ARBA" id="ARBA00004611"/>
    </source>
</evidence>
<comment type="function">
    <text evidence="1">Component of the nexin-dynein regulatory complex (N-DRC), a key regulator of ciliary/flagellar motility which maintains the alignment and integrity of the distal axoneme and regulates microtubule sliding in motile axonemes.</text>
</comment>
<evidence type="ECO:0000256" key="10">
    <source>
        <dbReference type="SAM" id="MobiDB-lite"/>
    </source>
</evidence>
<feature type="compositionally biased region" description="Basic and acidic residues" evidence="10">
    <location>
        <begin position="248"/>
        <end position="260"/>
    </location>
</feature>
<organism evidence="11 12">
    <name type="scientific">Tritrichomonas musculus</name>
    <dbReference type="NCBI Taxonomy" id="1915356"/>
    <lineage>
        <taxon>Eukaryota</taxon>
        <taxon>Metamonada</taxon>
        <taxon>Parabasalia</taxon>
        <taxon>Tritrichomonadida</taxon>
        <taxon>Tritrichomonadidae</taxon>
        <taxon>Tritrichomonas</taxon>
    </lineage>
</organism>
<evidence type="ECO:0000256" key="8">
    <source>
        <dbReference type="ARBA" id="ARBA00023212"/>
    </source>
</evidence>
<keyword evidence="8" id="KW-0206">Cytoskeleton</keyword>
<dbReference type="PANTHER" id="PTHR31598:SF1">
    <property type="entry name" value="DYNEIN REGULATORY COMPLEX PROTEIN 10"/>
    <property type="match status" value="1"/>
</dbReference>
<dbReference type="Proteomes" id="UP001470230">
    <property type="component" value="Unassembled WGS sequence"/>
</dbReference>
<feature type="region of interest" description="Disordered" evidence="10">
    <location>
        <begin position="234"/>
        <end position="260"/>
    </location>
</feature>
<evidence type="ECO:0000313" key="12">
    <source>
        <dbReference type="Proteomes" id="UP001470230"/>
    </source>
</evidence>
<dbReference type="InterPro" id="IPR042815">
    <property type="entry name" value="DRC10"/>
</dbReference>
<evidence type="ECO:0000256" key="4">
    <source>
        <dbReference type="ARBA" id="ARBA00021752"/>
    </source>
</evidence>
<gene>
    <name evidence="11" type="ORF">M9Y10_036236</name>
</gene>
<keyword evidence="6" id="KW-0282">Flagellum</keyword>
<evidence type="ECO:0000313" key="11">
    <source>
        <dbReference type="EMBL" id="KAK8837701.1"/>
    </source>
</evidence>
<reference evidence="11 12" key="1">
    <citation type="submission" date="2024-04" db="EMBL/GenBank/DDBJ databases">
        <title>Tritrichomonas musculus Genome.</title>
        <authorList>
            <person name="Alves-Ferreira E."/>
            <person name="Grigg M."/>
            <person name="Lorenzi H."/>
            <person name="Galac M."/>
        </authorList>
    </citation>
    <scope>NUCLEOTIDE SEQUENCE [LARGE SCALE GENOMIC DNA]</scope>
    <source>
        <strain evidence="11 12">EAF2021</strain>
    </source>
</reference>
<keyword evidence="7" id="KW-0969">Cilium</keyword>
<proteinExistence type="inferred from homology"/>
<comment type="caution">
    <text evidence="11">The sequence shown here is derived from an EMBL/GenBank/DDBJ whole genome shotgun (WGS) entry which is preliminary data.</text>
</comment>
<dbReference type="EMBL" id="JAPFFF010000058">
    <property type="protein sequence ID" value="KAK8837701.1"/>
    <property type="molecule type" value="Genomic_DNA"/>
</dbReference>
<protein>
    <recommendedName>
        <fullName evidence="4">Dynein regulatory complex protein 10</fullName>
    </recommendedName>
</protein>
<sequence length="369" mass="42735">MAQKSPITRHTVSSIEARRILAVLDDCKTRIEYALLLPSLNDYLEGRENLDEEIQVAFTEFLNKQHDVSSSITSDGEAKQDRQVDFKEVIDLYKDCARDMVRIMKKHQDFFSPLIQQAGNAGGSSVKIITMMKELNDMMNLEFSTPVESDQKQKKMMQEIQVRKKSSREFIDQLHQRLANLNQDKDRKIRQKEDALDEIKQELQKARANEAAMQQEDVLPDEIQSQEEALKQQLNEAKTELASAQKSNSDDEQRQRKQLRREEEALQTLIQQYDTVMTDLTQKISVASVEVEKRETELSELQSVYDDIERQRAPLKHEEEGFIAKTIEANKKIQIQLAATILLQTEIRKYMKDAPKPPKKKKGKKKGKK</sequence>
<name>A0ABR2GV01_9EUKA</name>
<comment type="subcellular location">
    <subcellularLocation>
        <location evidence="2">Cytoplasm</location>
        <location evidence="2">Cytoskeleton</location>
        <location evidence="2">Flagellum axoneme</location>
    </subcellularLocation>
</comment>
<evidence type="ECO:0000256" key="1">
    <source>
        <dbReference type="ARBA" id="ARBA00003029"/>
    </source>
</evidence>
<feature type="compositionally biased region" description="Basic residues" evidence="10">
    <location>
        <begin position="357"/>
        <end position="369"/>
    </location>
</feature>
<feature type="region of interest" description="Disordered" evidence="10">
    <location>
        <begin position="350"/>
        <end position="369"/>
    </location>
</feature>
<keyword evidence="5" id="KW-0963">Cytoplasm</keyword>
<keyword evidence="9" id="KW-0966">Cell projection</keyword>
<evidence type="ECO:0000256" key="3">
    <source>
        <dbReference type="ARBA" id="ARBA00009071"/>
    </source>
</evidence>
<evidence type="ECO:0000256" key="7">
    <source>
        <dbReference type="ARBA" id="ARBA00023069"/>
    </source>
</evidence>
<feature type="compositionally biased region" description="Polar residues" evidence="10">
    <location>
        <begin position="234"/>
        <end position="247"/>
    </location>
</feature>
<evidence type="ECO:0000256" key="6">
    <source>
        <dbReference type="ARBA" id="ARBA00022846"/>
    </source>
</evidence>
<comment type="similarity">
    <text evidence="3">Belongs to the DRC10 family.</text>
</comment>
<keyword evidence="12" id="KW-1185">Reference proteome</keyword>
<evidence type="ECO:0000256" key="9">
    <source>
        <dbReference type="ARBA" id="ARBA00023273"/>
    </source>
</evidence>
<accession>A0ABR2GV01</accession>
<dbReference type="PANTHER" id="PTHR31598">
    <property type="entry name" value="IQ DOMAIN-CONTAINING PROTEIN D"/>
    <property type="match status" value="1"/>
</dbReference>
<evidence type="ECO:0000256" key="5">
    <source>
        <dbReference type="ARBA" id="ARBA00022490"/>
    </source>
</evidence>